<dbReference type="GO" id="GO:0008234">
    <property type="term" value="F:cysteine-type peptidase activity"/>
    <property type="evidence" value="ECO:0007669"/>
    <property type="project" value="UniProtKB-KW"/>
</dbReference>
<dbReference type="CDD" id="cd00118">
    <property type="entry name" value="LysM"/>
    <property type="match status" value="1"/>
</dbReference>
<evidence type="ECO:0000259" key="8">
    <source>
        <dbReference type="PROSITE" id="PS51935"/>
    </source>
</evidence>
<gene>
    <name evidence="9" type="ORF">GCM10011351_29500</name>
</gene>
<evidence type="ECO:0000256" key="4">
    <source>
        <dbReference type="ARBA" id="ARBA00022737"/>
    </source>
</evidence>
<dbReference type="SMART" id="SM00257">
    <property type="entry name" value="LysM"/>
    <property type="match status" value="1"/>
</dbReference>
<dbReference type="GO" id="GO:0006508">
    <property type="term" value="P:proteolysis"/>
    <property type="evidence" value="ECO:0007669"/>
    <property type="project" value="UniProtKB-KW"/>
</dbReference>
<keyword evidence="3" id="KW-0732">Signal</keyword>
<evidence type="ECO:0000256" key="3">
    <source>
        <dbReference type="ARBA" id="ARBA00022729"/>
    </source>
</evidence>
<dbReference type="OrthoDB" id="9813368at2"/>
<keyword evidence="10" id="KW-1185">Reference proteome</keyword>
<dbReference type="SUPFAM" id="SSF54106">
    <property type="entry name" value="LysM domain"/>
    <property type="match status" value="1"/>
</dbReference>
<keyword evidence="4" id="KW-0677">Repeat</keyword>
<feature type="domain" description="LysM" evidence="7">
    <location>
        <begin position="23"/>
        <end position="68"/>
    </location>
</feature>
<reference evidence="9" key="1">
    <citation type="journal article" date="2014" name="Int. J. Syst. Evol. Microbiol.">
        <title>Complete genome sequence of Corynebacterium casei LMG S-19264T (=DSM 44701T), isolated from a smear-ripened cheese.</title>
        <authorList>
            <consortium name="US DOE Joint Genome Institute (JGI-PGF)"/>
            <person name="Walter F."/>
            <person name="Albersmeier A."/>
            <person name="Kalinowski J."/>
            <person name="Ruckert C."/>
        </authorList>
    </citation>
    <scope>NUCLEOTIDE SEQUENCE</scope>
    <source>
        <strain evidence="9">CGMCC 1.6333</strain>
    </source>
</reference>
<dbReference type="EMBL" id="BMLG01000026">
    <property type="protein sequence ID" value="GGM41421.1"/>
    <property type="molecule type" value="Genomic_DNA"/>
</dbReference>
<dbReference type="InterPro" id="IPR000064">
    <property type="entry name" value="NLP_P60_dom"/>
</dbReference>
<evidence type="ECO:0000256" key="5">
    <source>
        <dbReference type="ARBA" id="ARBA00022801"/>
    </source>
</evidence>
<dbReference type="RefSeq" id="WP_117156956.1">
    <property type="nucleotide sequence ID" value="NZ_BMLG01000026.1"/>
</dbReference>
<evidence type="ECO:0000256" key="1">
    <source>
        <dbReference type="ARBA" id="ARBA00007074"/>
    </source>
</evidence>
<evidence type="ECO:0000313" key="9">
    <source>
        <dbReference type="EMBL" id="GGM41421.1"/>
    </source>
</evidence>
<dbReference type="Gene3D" id="3.10.350.10">
    <property type="entry name" value="LysM domain"/>
    <property type="match status" value="1"/>
</dbReference>
<organism evidence="9 10">
    <name type="scientific">Paraliobacillus quinghaiensis</name>
    <dbReference type="NCBI Taxonomy" id="470815"/>
    <lineage>
        <taxon>Bacteria</taxon>
        <taxon>Bacillati</taxon>
        <taxon>Bacillota</taxon>
        <taxon>Bacilli</taxon>
        <taxon>Bacillales</taxon>
        <taxon>Bacillaceae</taxon>
        <taxon>Paraliobacillus</taxon>
    </lineage>
</organism>
<keyword evidence="6" id="KW-0788">Thiol protease</keyword>
<dbReference type="PROSITE" id="PS51935">
    <property type="entry name" value="NLPC_P60"/>
    <property type="match status" value="1"/>
</dbReference>
<dbReference type="Pfam" id="PF00877">
    <property type="entry name" value="NLPC_P60"/>
    <property type="match status" value="1"/>
</dbReference>
<dbReference type="InterPro" id="IPR036779">
    <property type="entry name" value="LysM_dom_sf"/>
</dbReference>
<reference evidence="9" key="2">
    <citation type="submission" date="2020-09" db="EMBL/GenBank/DDBJ databases">
        <authorList>
            <person name="Sun Q."/>
            <person name="Zhou Y."/>
        </authorList>
    </citation>
    <scope>NUCLEOTIDE SEQUENCE</scope>
    <source>
        <strain evidence="9">CGMCC 1.6333</strain>
    </source>
</reference>
<dbReference type="AlphaFoldDB" id="A0A917WYS8"/>
<dbReference type="PROSITE" id="PS51782">
    <property type="entry name" value="LYSM"/>
    <property type="match status" value="1"/>
</dbReference>
<name>A0A917WYS8_9BACI</name>
<evidence type="ECO:0000313" key="10">
    <source>
        <dbReference type="Proteomes" id="UP000618460"/>
    </source>
</evidence>
<dbReference type="PANTHER" id="PTHR47053:SF1">
    <property type="entry name" value="MUREIN DD-ENDOPEPTIDASE MEPH-RELATED"/>
    <property type="match status" value="1"/>
</dbReference>
<keyword evidence="2" id="KW-0645">Protease</keyword>
<comment type="caution">
    <text evidence="9">The sequence shown here is derived from an EMBL/GenBank/DDBJ whole genome shotgun (WGS) entry which is preliminary data.</text>
</comment>
<evidence type="ECO:0000256" key="6">
    <source>
        <dbReference type="ARBA" id="ARBA00022807"/>
    </source>
</evidence>
<dbReference type="Gene3D" id="3.90.1720.10">
    <property type="entry name" value="endopeptidase domain like (from Nostoc punctiforme)"/>
    <property type="match status" value="1"/>
</dbReference>
<evidence type="ECO:0000259" key="7">
    <source>
        <dbReference type="PROSITE" id="PS51782"/>
    </source>
</evidence>
<accession>A0A917WYS8</accession>
<proteinExistence type="inferred from homology"/>
<protein>
    <submittedName>
        <fullName evidence="9">Peptidase</fullName>
    </submittedName>
</protein>
<keyword evidence="5" id="KW-0378">Hydrolase</keyword>
<dbReference type="SUPFAM" id="SSF54001">
    <property type="entry name" value="Cysteine proteinases"/>
    <property type="match status" value="1"/>
</dbReference>
<sequence length="203" mass="23261">MKKIIGMFLTLVVLIATPQIVDAAYYVKPGDSLWKISQQYKMNYRDLLNLNPQLSNPSRIDVGQKINVRSSHLAQDIIDYAVSLQDVTDYKLGADYSLSPRTADCSSWTKHIYEKFGIWLPRVSWQQASHVGTPVPFYDENKNLALKKGDLMFFGDNGRVSHVGIYMGDGYWISNLNSEKDVVILSIWGSWSYDRFLWAQRVI</sequence>
<dbReference type="InterPro" id="IPR051202">
    <property type="entry name" value="Peptidase_C40"/>
</dbReference>
<dbReference type="InterPro" id="IPR018392">
    <property type="entry name" value="LysM"/>
</dbReference>
<feature type="domain" description="NlpC/P60" evidence="8">
    <location>
        <begin position="71"/>
        <end position="203"/>
    </location>
</feature>
<dbReference type="Proteomes" id="UP000618460">
    <property type="component" value="Unassembled WGS sequence"/>
</dbReference>
<comment type="similarity">
    <text evidence="1">Belongs to the peptidase C40 family.</text>
</comment>
<dbReference type="PANTHER" id="PTHR47053">
    <property type="entry name" value="MUREIN DD-ENDOPEPTIDASE MEPH-RELATED"/>
    <property type="match status" value="1"/>
</dbReference>
<evidence type="ECO:0000256" key="2">
    <source>
        <dbReference type="ARBA" id="ARBA00022670"/>
    </source>
</evidence>
<dbReference type="Pfam" id="PF01476">
    <property type="entry name" value="LysM"/>
    <property type="match status" value="1"/>
</dbReference>
<dbReference type="InterPro" id="IPR038765">
    <property type="entry name" value="Papain-like_cys_pep_sf"/>
</dbReference>